<feature type="region of interest" description="Disordered" evidence="1">
    <location>
        <begin position="60"/>
        <end position="102"/>
    </location>
</feature>
<reference evidence="2 3" key="1">
    <citation type="submission" date="2019-05" db="EMBL/GenBank/DDBJ databases">
        <title>Another draft genome of Portunus trituberculatus and its Hox gene families provides insights of decapod evolution.</title>
        <authorList>
            <person name="Jeong J.-H."/>
            <person name="Song I."/>
            <person name="Kim S."/>
            <person name="Choi T."/>
            <person name="Kim D."/>
            <person name="Ryu S."/>
            <person name="Kim W."/>
        </authorList>
    </citation>
    <scope>NUCLEOTIDE SEQUENCE [LARGE SCALE GENOMIC DNA]</scope>
    <source>
        <tissue evidence="2">Muscle</tissue>
    </source>
</reference>
<dbReference type="EMBL" id="VSRR010000068">
    <property type="protein sequence ID" value="MPC09408.1"/>
    <property type="molecule type" value="Genomic_DNA"/>
</dbReference>
<keyword evidence="3" id="KW-1185">Reference proteome</keyword>
<sequence length="141" mass="16172">MRGFPRRQEEVWECSVTCREARPVIGTAAMVIIHAYYYSGSPKVPSGLCRKYKFPPSRDPRLETHSVHINTREEHDERPSISRSFHPPEPSGQTGALDKGSEVISCRRIESSLREFQRRKLGRTATRQPSPCLPRAFPCHR</sequence>
<evidence type="ECO:0000313" key="3">
    <source>
        <dbReference type="Proteomes" id="UP000324222"/>
    </source>
</evidence>
<evidence type="ECO:0000313" key="2">
    <source>
        <dbReference type="EMBL" id="MPC09408.1"/>
    </source>
</evidence>
<protein>
    <submittedName>
        <fullName evidence="2">Uncharacterized protein</fullName>
    </submittedName>
</protein>
<name>A0A5B7CJV5_PORTR</name>
<organism evidence="2 3">
    <name type="scientific">Portunus trituberculatus</name>
    <name type="common">Swimming crab</name>
    <name type="synonym">Neptunus trituberculatus</name>
    <dbReference type="NCBI Taxonomy" id="210409"/>
    <lineage>
        <taxon>Eukaryota</taxon>
        <taxon>Metazoa</taxon>
        <taxon>Ecdysozoa</taxon>
        <taxon>Arthropoda</taxon>
        <taxon>Crustacea</taxon>
        <taxon>Multicrustacea</taxon>
        <taxon>Malacostraca</taxon>
        <taxon>Eumalacostraca</taxon>
        <taxon>Eucarida</taxon>
        <taxon>Decapoda</taxon>
        <taxon>Pleocyemata</taxon>
        <taxon>Brachyura</taxon>
        <taxon>Eubrachyura</taxon>
        <taxon>Portunoidea</taxon>
        <taxon>Portunidae</taxon>
        <taxon>Portuninae</taxon>
        <taxon>Portunus</taxon>
    </lineage>
</organism>
<feature type="compositionally biased region" description="Basic and acidic residues" evidence="1">
    <location>
        <begin position="60"/>
        <end position="80"/>
    </location>
</feature>
<accession>A0A5B7CJV5</accession>
<comment type="caution">
    <text evidence="2">The sequence shown here is derived from an EMBL/GenBank/DDBJ whole genome shotgun (WGS) entry which is preliminary data.</text>
</comment>
<gene>
    <name evidence="2" type="ORF">E2C01_002019</name>
</gene>
<dbReference type="AlphaFoldDB" id="A0A5B7CJV5"/>
<proteinExistence type="predicted"/>
<dbReference type="Proteomes" id="UP000324222">
    <property type="component" value="Unassembled WGS sequence"/>
</dbReference>
<evidence type="ECO:0000256" key="1">
    <source>
        <dbReference type="SAM" id="MobiDB-lite"/>
    </source>
</evidence>